<evidence type="ECO:0000313" key="4">
    <source>
        <dbReference type="Proteomes" id="UP000712673"/>
    </source>
</evidence>
<feature type="domain" description="Amidohydrolase-related" evidence="2">
    <location>
        <begin position="133"/>
        <end position="230"/>
    </location>
</feature>
<dbReference type="GO" id="GO:0016787">
    <property type="term" value="F:hydrolase activity"/>
    <property type="evidence" value="ECO:0007669"/>
    <property type="project" value="InterPro"/>
</dbReference>
<gene>
    <name evidence="3" type="ORF">FJZ47_22705</name>
</gene>
<proteinExistence type="predicted"/>
<keyword evidence="1" id="KW-0456">Lyase</keyword>
<evidence type="ECO:0000256" key="1">
    <source>
        <dbReference type="ARBA" id="ARBA00023239"/>
    </source>
</evidence>
<sequence>MFLRYSSARYAANASAQTPDISGKDRAMALYYSCDSHVVEPPVVFEGLDQRFGSRAPHVVKNPAGKAPGTYVAFGTTLMNVGRLGIAGNRLDNPKTHELMARGYDGLNPGVADPAARLKEQETDGIIGEVMYPSVNMAAFSYPERDVVQAVFQRHNDWIREYCSQAPQRLVGIGCLPLPDVDAAIQELQRVANMGLRGVAIPCTAPLDKPYHHPDFEPFWSAAEAAGLPI</sequence>
<name>A0A937W6X8_UNCTE</name>
<dbReference type="InterPro" id="IPR032466">
    <property type="entry name" value="Metal_Hydrolase"/>
</dbReference>
<dbReference type="GO" id="GO:0005737">
    <property type="term" value="C:cytoplasm"/>
    <property type="evidence" value="ECO:0007669"/>
    <property type="project" value="TreeGrafter"/>
</dbReference>
<accession>A0A937W6X8</accession>
<evidence type="ECO:0000313" key="3">
    <source>
        <dbReference type="EMBL" id="MBM3226584.1"/>
    </source>
</evidence>
<dbReference type="PANTHER" id="PTHR21240:SF28">
    <property type="entry name" value="ISO-OROTATE DECARBOXYLASE (EUROFUNG)"/>
    <property type="match status" value="1"/>
</dbReference>
<organism evidence="3 4">
    <name type="scientific">Tectimicrobiota bacterium</name>
    <dbReference type="NCBI Taxonomy" id="2528274"/>
    <lineage>
        <taxon>Bacteria</taxon>
        <taxon>Pseudomonadati</taxon>
        <taxon>Nitrospinota/Tectimicrobiota group</taxon>
        <taxon>Candidatus Tectimicrobiota</taxon>
    </lineage>
</organism>
<feature type="non-terminal residue" evidence="3">
    <location>
        <position position="230"/>
    </location>
</feature>
<dbReference type="SUPFAM" id="SSF51556">
    <property type="entry name" value="Metallo-dependent hydrolases"/>
    <property type="match status" value="1"/>
</dbReference>
<dbReference type="Pfam" id="PF04909">
    <property type="entry name" value="Amidohydro_2"/>
    <property type="match status" value="1"/>
</dbReference>
<dbReference type="PANTHER" id="PTHR21240">
    <property type="entry name" value="2-AMINO-3-CARBOXYLMUCONATE-6-SEMIALDEHYDE DECARBOXYLASE"/>
    <property type="match status" value="1"/>
</dbReference>
<dbReference type="AlphaFoldDB" id="A0A937W6X8"/>
<dbReference type="InterPro" id="IPR032465">
    <property type="entry name" value="ACMSD"/>
</dbReference>
<dbReference type="GO" id="GO:0019748">
    <property type="term" value="P:secondary metabolic process"/>
    <property type="evidence" value="ECO:0007669"/>
    <property type="project" value="TreeGrafter"/>
</dbReference>
<reference evidence="3" key="1">
    <citation type="submission" date="2019-03" db="EMBL/GenBank/DDBJ databases">
        <title>Lake Tanganyika Metagenome-Assembled Genomes (MAGs).</title>
        <authorList>
            <person name="Tran P."/>
        </authorList>
    </citation>
    <scope>NUCLEOTIDE SEQUENCE</scope>
    <source>
        <strain evidence="3">K_DeepCast_65m_m2_066</strain>
    </source>
</reference>
<evidence type="ECO:0000259" key="2">
    <source>
        <dbReference type="Pfam" id="PF04909"/>
    </source>
</evidence>
<dbReference type="InterPro" id="IPR006680">
    <property type="entry name" value="Amidohydro-rel"/>
</dbReference>
<dbReference type="EMBL" id="VGLS01000964">
    <property type="protein sequence ID" value="MBM3226584.1"/>
    <property type="molecule type" value="Genomic_DNA"/>
</dbReference>
<protein>
    <recommendedName>
        <fullName evidence="2">Amidohydrolase-related domain-containing protein</fullName>
    </recommendedName>
</protein>
<dbReference type="Gene3D" id="3.20.20.140">
    <property type="entry name" value="Metal-dependent hydrolases"/>
    <property type="match status" value="1"/>
</dbReference>
<dbReference type="Proteomes" id="UP000712673">
    <property type="component" value="Unassembled WGS sequence"/>
</dbReference>
<comment type="caution">
    <text evidence="3">The sequence shown here is derived from an EMBL/GenBank/DDBJ whole genome shotgun (WGS) entry which is preliminary data.</text>
</comment>
<dbReference type="GO" id="GO:0016831">
    <property type="term" value="F:carboxy-lyase activity"/>
    <property type="evidence" value="ECO:0007669"/>
    <property type="project" value="InterPro"/>
</dbReference>